<dbReference type="Pfam" id="PF01590">
    <property type="entry name" value="GAF"/>
    <property type="match status" value="1"/>
</dbReference>
<evidence type="ECO:0000259" key="3">
    <source>
        <dbReference type="SMART" id="SM00331"/>
    </source>
</evidence>
<dbReference type="SUPFAM" id="SSF81606">
    <property type="entry name" value="PP2C-like"/>
    <property type="match status" value="1"/>
</dbReference>
<dbReference type="Pfam" id="PF13185">
    <property type="entry name" value="GAF_2"/>
    <property type="match status" value="1"/>
</dbReference>
<dbReference type="Proteomes" id="UP001430172">
    <property type="component" value="Unassembled WGS sequence"/>
</dbReference>
<protein>
    <submittedName>
        <fullName evidence="4">SpoIIE family protein phosphatase</fullName>
    </submittedName>
</protein>
<accession>A0ABS2CGL3</accession>
<name>A0ABS2CGL3_9MICO</name>
<dbReference type="Gene3D" id="3.30.450.40">
    <property type="match status" value="2"/>
</dbReference>
<dbReference type="InterPro" id="IPR052016">
    <property type="entry name" value="Bact_Sigma-Reg"/>
</dbReference>
<dbReference type="PANTHER" id="PTHR43156">
    <property type="entry name" value="STAGE II SPORULATION PROTEIN E-RELATED"/>
    <property type="match status" value="1"/>
</dbReference>
<dbReference type="SMART" id="SM00331">
    <property type="entry name" value="PP2C_SIG"/>
    <property type="match status" value="1"/>
</dbReference>
<dbReference type="EMBL" id="JAFDVD010000003">
    <property type="protein sequence ID" value="MBM6399005.1"/>
    <property type="molecule type" value="Genomic_DNA"/>
</dbReference>
<keyword evidence="5" id="KW-1185">Reference proteome</keyword>
<organism evidence="4 5">
    <name type="scientific">Phycicoccus sonneratiae</name>
    <dbReference type="NCBI Taxonomy" id="2807628"/>
    <lineage>
        <taxon>Bacteria</taxon>
        <taxon>Bacillati</taxon>
        <taxon>Actinomycetota</taxon>
        <taxon>Actinomycetes</taxon>
        <taxon>Micrococcales</taxon>
        <taxon>Intrasporangiaceae</taxon>
        <taxon>Phycicoccus</taxon>
    </lineage>
</organism>
<evidence type="ECO:0000256" key="1">
    <source>
        <dbReference type="ARBA" id="ARBA00022801"/>
    </source>
</evidence>
<sequence>MEPRPGDARRPRMPRHVGETLTELAHVTNELVGATTVEAVSKIVTEHMADAVGATIAALGLRHGDEVRLIGVRGLAVDEAAAWQTFPLDTPNTVSDVVRTGERILLSGADEIARHYPALANAQRGERTTVTVPLRSAGRTIGAIHLSVPDVVELHPAELEFLDVLADTCAQSLERIDRAADAAKQTARLAFLAEASIQLASSLDLEATTAAVTRLTVPRWADWCAIDIVRDGSLHRLASAHADPVQAELVTRVRDRWPTQPERPRGLAAVVRTGEPLLVPDITEDLLAESARDAEHLDALRALGMRSILAVPLLVRGTVSGVLTWASSDPGRRYDEDDVRFAEHLARRAASAIDNADLYGQTRAVAEQLQRAVLPEDLAGTPDWEVAWRYEPSGRTEVGGDFYDAFPLADGRYVAFVGDVMGRGVAASAAMAQMRSAVRAFASSDPAPEAVLDALDRMVVQFDTEQLVTLVYVLADAVEGTVRIASAGHLPPFVLRAHGRVDRLPDADGPPLGLASTRSSTTVPFAAGDALLLVTDGLVERRGEDIEAGLARLRSAARELSSASLDDGLSEVVSRVGDDSSDDDVAALVLRRVADSGSGRGGVAAAIRMSA</sequence>
<comment type="caution">
    <text evidence="4">The sequence shown here is derived from an EMBL/GenBank/DDBJ whole genome shotgun (WGS) entry which is preliminary data.</text>
</comment>
<proteinExistence type="predicted"/>
<dbReference type="Gene3D" id="3.60.40.10">
    <property type="entry name" value="PPM-type phosphatase domain"/>
    <property type="match status" value="1"/>
</dbReference>
<dbReference type="InterPro" id="IPR001932">
    <property type="entry name" value="PPM-type_phosphatase-like_dom"/>
</dbReference>
<reference evidence="4" key="1">
    <citation type="submission" date="2021-02" db="EMBL/GenBank/DDBJ databases">
        <title>Phycicoccus sp. MQZ13P-5T, whole genome shotgun sequence.</title>
        <authorList>
            <person name="Tuo L."/>
        </authorList>
    </citation>
    <scope>NUCLEOTIDE SEQUENCE</scope>
    <source>
        <strain evidence="4">MQZ13P-5</strain>
    </source>
</reference>
<gene>
    <name evidence="4" type="ORF">JQN70_01230</name>
</gene>
<dbReference type="RefSeq" id="WP_204129494.1">
    <property type="nucleotide sequence ID" value="NZ_JAFDVD010000003.1"/>
</dbReference>
<dbReference type="Pfam" id="PF07228">
    <property type="entry name" value="SpoIIE"/>
    <property type="match status" value="1"/>
</dbReference>
<evidence type="ECO:0000313" key="5">
    <source>
        <dbReference type="Proteomes" id="UP001430172"/>
    </source>
</evidence>
<dbReference type="PANTHER" id="PTHR43156:SF2">
    <property type="entry name" value="STAGE II SPORULATION PROTEIN E"/>
    <property type="match status" value="1"/>
</dbReference>
<keyword evidence="1" id="KW-0378">Hydrolase</keyword>
<feature type="domain" description="PPM-type phosphatase" evidence="3">
    <location>
        <begin position="381"/>
        <end position="592"/>
    </location>
</feature>
<dbReference type="SUPFAM" id="SSF55781">
    <property type="entry name" value="GAF domain-like"/>
    <property type="match status" value="2"/>
</dbReference>
<dbReference type="InterPro" id="IPR036457">
    <property type="entry name" value="PPM-type-like_dom_sf"/>
</dbReference>
<evidence type="ECO:0000259" key="2">
    <source>
        <dbReference type="SMART" id="SM00065"/>
    </source>
</evidence>
<dbReference type="InterPro" id="IPR029016">
    <property type="entry name" value="GAF-like_dom_sf"/>
</dbReference>
<feature type="domain" description="GAF" evidence="2">
    <location>
        <begin position="200"/>
        <end position="363"/>
    </location>
</feature>
<feature type="domain" description="GAF" evidence="2">
    <location>
        <begin position="36"/>
        <end position="183"/>
    </location>
</feature>
<dbReference type="SMART" id="SM00065">
    <property type="entry name" value="GAF"/>
    <property type="match status" value="2"/>
</dbReference>
<evidence type="ECO:0000313" key="4">
    <source>
        <dbReference type="EMBL" id="MBM6399005.1"/>
    </source>
</evidence>
<dbReference type="InterPro" id="IPR003018">
    <property type="entry name" value="GAF"/>
</dbReference>